<evidence type="ECO:0000256" key="1">
    <source>
        <dbReference type="ARBA" id="ARBA00009716"/>
    </source>
</evidence>
<dbReference type="AlphaFoldDB" id="E1YHI1"/>
<protein>
    <recommendedName>
        <fullName evidence="2">Glutamate synthase domain-containing protein</fullName>
    </recommendedName>
</protein>
<dbReference type="SUPFAM" id="SSF51395">
    <property type="entry name" value="FMN-linked oxidoreductases"/>
    <property type="match status" value="1"/>
</dbReference>
<dbReference type="GO" id="GO:0006537">
    <property type="term" value="P:glutamate biosynthetic process"/>
    <property type="evidence" value="ECO:0007669"/>
    <property type="project" value="InterPro"/>
</dbReference>
<dbReference type="EMBL" id="FR695874">
    <property type="protein sequence ID" value="CBX30100.1"/>
    <property type="molecule type" value="Genomic_DNA"/>
</dbReference>
<dbReference type="GO" id="GO:0015930">
    <property type="term" value="F:glutamate synthase activity"/>
    <property type="evidence" value="ECO:0007669"/>
    <property type="project" value="InterPro"/>
</dbReference>
<gene>
    <name evidence="3" type="ORF">N47_D29090</name>
</gene>
<reference evidence="3" key="1">
    <citation type="journal article" date="2011" name="Environ. Microbiol.">
        <title>Genomic insights into the metabolic potential of the polycyclic aromatic hydrocarbon degrading sulfate-reducing Deltaproteobacterium N47.</title>
        <authorList>
            <person name="Bergmann F."/>
            <person name="Selesi D."/>
            <person name="Weinmaier T."/>
            <person name="Tischler P."/>
            <person name="Rattei T."/>
            <person name="Meckenstock R.U."/>
        </authorList>
    </citation>
    <scope>NUCLEOTIDE SEQUENCE</scope>
</reference>
<sequence length="550" mass="59652">MRFEKSNDVLGTTNRGNPAESSLCTLCRADCMGKCETWLSSLVGRKLLYPRSYGIVTAGANNTTHVGVSYNSLRIQGYAYGANGLGEGMTNSADECIFPNVNLETEFGSEVKTKIKIPLMTGALGSTFVAAKYWDSFAIGGSLVGIPVVIGENVVGVDRESKIKPGETKKGKIEISPELDRRIDTYLRYYNGYGAIIVQLNVEDTRNGVAEYVVDKYGEKCIIELKWGQGAKDIGGEIQVTSLDYALFLKNRGYVVDPDPAKPEVQAAFKEGSIKSFARHSRLGGTTLDSVGQVREDFMNSVKYLRSIGFKRITLKTGSYGMEELAMAIKFATDAKLDLLTIDGSGGGTGMSPWNMMQSWGVPSINLHSKAYEYASILAAKGQKVVDMSFAGGFALEDHIFKALALGAPFIKLVCMGRAIMISGFLGSNIEGALNHEKRALINGHWSELPKTVKEVGSSAKEIFASYFDVEKLVGKDEMKNIPYGAIAFYTLADKLSCGLQQLMAGARKFSTSKIARSDLMSGNRETAKETGIPHVADVNDESAKKILNS</sequence>
<proteinExistence type="inferred from homology"/>
<dbReference type="InterPro" id="IPR002932">
    <property type="entry name" value="Glu_synthdom"/>
</dbReference>
<dbReference type="Gene3D" id="3.20.20.70">
    <property type="entry name" value="Aldolase class I"/>
    <property type="match status" value="1"/>
</dbReference>
<dbReference type="InterPro" id="IPR013785">
    <property type="entry name" value="Aldolase_TIM"/>
</dbReference>
<organism evidence="3">
    <name type="scientific">uncultured Desulfobacterium sp</name>
    <dbReference type="NCBI Taxonomy" id="201089"/>
    <lineage>
        <taxon>Bacteria</taxon>
        <taxon>Pseudomonadati</taxon>
        <taxon>Thermodesulfobacteriota</taxon>
        <taxon>Desulfobacteria</taxon>
        <taxon>Desulfobacterales</taxon>
        <taxon>Desulfobacteriaceae</taxon>
        <taxon>Desulfobacterium</taxon>
        <taxon>environmental samples</taxon>
    </lineage>
</organism>
<accession>E1YHI1</accession>
<dbReference type="Pfam" id="PF01645">
    <property type="entry name" value="Glu_synthase"/>
    <property type="match status" value="1"/>
</dbReference>
<name>E1YHI1_9BACT</name>
<evidence type="ECO:0000313" key="3">
    <source>
        <dbReference type="EMBL" id="CBX30100.1"/>
    </source>
</evidence>
<evidence type="ECO:0000259" key="2">
    <source>
        <dbReference type="Pfam" id="PF01645"/>
    </source>
</evidence>
<feature type="domain" description="Glutamate synthase" evidence="2">
    <location>
        <begin position="295"/>
        <end position="423"/>
    </location>
</feature>
<comment type="similarity">
    <text evidence="1">Belongs to the glutamate synthase family.</text>
</comment>